<dbReference type="Proteomes" id="UP000238358">
    <property type="component" value="Chromosome"/>
</dbReference>
<dbReference type="InterPro" id="IPR027417">
    <property type="entry name" value="P-loop_NTPase"/>
</dbReference>
<dbReference type="SUPFAM" id="SSF52540">
    <property type="entry name" value="P-loop containing nucleoside triphosphate hydrolases"/>
    <property type="match status" value="1"/>
</dbReference>
<dbReference type="AlphaFoldDB" id="A0A2S0M8W1"/>
<protein>
    <recommendedName>
        <fullName evidence="1">Rad50/SbcC-type AAA domain-containing protein</fullName>
    </recommendedName>
</protein>
<organism evidence="2 3">
    <name type="scientific">Megasphaera elsdenii</name>
    <dbReference type="NCBI Taxonomy" id="907"/>
    <lineage>
        <taxon>Bacteria</taxon>
        <taxon>Bacillati</taxon>
        <taxon>Bacillota</taxon>
        <taxon>Negativicutes</taxon>
        <taxon>Veillonellales</taxon>
        <taxon>Veillonellaceae</taxon>
        <taxon>Megasphaera</taxon>
    </lineage>
</organism>
<dbReference type="PANTHER" id="PTHR40396:SF1">
    <property type="entry name" value="ATPASE AAA-TYPE CORE DOMAIN-CONTAINING PROTEIN"/>
    <property type="match status" value="1"/>
</dbReference>
<proteinExistence type="predicted"/>
<evidence type="ECO:0000313" key="3">
    <source>
        <dbReference type="Proteomes" id="UP000238358"/>
    </source>
</evidence>
<dbReference type="GO" id="GO:0006302">
    <property type="term" value="P:double-strand break repair"/>
    <property type="evidence" value="ECO:0007669"/>
    <property type="project" value="InterPro"/>
</dbReference>
<dbReference type="Pfam" id="PF13476">
    <property type="entry name" value="AAA_23"/>
    <property type="match status" value="1"/>
</dbReference>
<feature type="domain" description="Rad50/SbcC-type AAA" evidence="1">
    <location>
        <begin position="14"/>
        <end position="197"/>
    </location>
</feature>
<name>A0A2S0M8W1_MEGEL</name>
<dbReference type="GO" id="GO:0016887">
    <property type="term" value="F:ATP hydrolysis activity"/>
    <property type="evidence" value="ECO:0007669"/>
    <property type="project" value="InterPro"/>
</dbReference>
<reference evidence="2 3" key="1">
    <citation type="journal article" date="2018" name="Genome Announc.">
        <title>Complete genomes of two Megasphaera elsdenii strains, NCIMB 702410 and ATCC 25940.</title>
        <authorList>
            <person name="Hatmaker E.A."/>
            <person name="O'Dell K."/>
            <person name="Riley L.A."/>
            <person name="Klingeman D.M."/>
            <person name="Guss A.M."/>
        </authorList>
    </citation>
    <scope>NUCLEOTIDE SEQUENCE [LARGE SCALE GENOMIC DNA]</scope>
    <source>
        <strain evidence="2 3">NCIMB702410</strain>
    </source>
</reference>
<dbReference type="EMBL" id="CP027569">
    <property type="protein sequence ID" value="AVO27910.1"/>
    <property type="molecule type" value="Genomic_DNA"/>
</dbReference>
<evidence type="ECO:0000259" key="1">
    <source>
        <dbReference type="Pfam" id="PF13476"/>
    </source>
</evidence>
<gene>
    <name evidence="2" type="ORF">C6Y28_09925</name>
</gene>
<sequence>MIMDKKYDLRIIELSLHNFMNVADGRVKLSCSKDKQRNFGHSDILGIYGQNGSGKTAFIHALAIIKTCLMGQKLNDEVAAYIKKDASSMTIHIGFSACVDEEIWDIFYDVTIQQVQDDNQAKAQISAERISVCNGKNRKQTWISSDSLNVLRPKKNFNSLLKANNIALQVKKGIVQSQGRSFIFSNELYKSMEAIKNRDSISQARFILMQLKTFATEYLYIIGIKDIGFINLSILMPFYFHIQDNNTHSFGTIAIPIDGPATIPQNACKTVETLINDMNSVLTFLIPDFQLEMQNIGDELDLQGRKMKRIELVSLRNGQAIPLKYESEGIKKILSILHVFVGAFNDSSMTVAIDEFDAGVFEYLLGEILDIFQKSGKGQLIFTSHNLRPLELLDRDFIVFTTTNPKNRYIRLKNVKSNNNLRDFYYRTILLGGQDENLYHETNQYRLQYALRKAGHHGEN</sequence>
<dbReference type="InterPro" id="IPR038729">
    <property type="entry name" value="Rad50/SbcC_AAA"/>
</dbReference>
<dbReference type="PANTHER" id="PTHR40396">
    <property type="entry name" value="ATPASE-LIKE PROTEIN"/>
    <property type="match status" value="1"/>
</dbReference>
<evidence type="ECO:0000313" key="2">
    <source>
        <dbReference type="EMBL" id="AVO27910.1"/>
    </source>
</evidence>
<dbReference type="Gene3D" id="3.40.50.300">
    <property type="entry name" value="P-loop containing nucleotide triphosphate hydrolases"/>
    <property type="match status" value="2"/>
</dbReference>
<accession>A0A2S0M8W1</accession>